<gene>
    <name evidence="2" type="ORF">WJX72_005467</name>
</gene>
<dbReference type="EMBL" id="JALJOR010000003">
    <property type="protein sequence ID" value="KAK9820049.1"/>
    <property type="molecule type" value="Genomic_DNA"/>
</dbReference>
<sequence>MAAKPPGSPSHAPRRPPNPPALISELKPLGPLETPPSQQQQVVVAYPRQRVLKGPLRSPGVDHVLFVSRAPRHAAIVPQGHEGCTCASLAPWSTRFSTNEDRRYFVLDSADTTIRNTSRSCTRCVRCARQSS</sequence>
<evidence type="ECO:0000256" key="1">
    <source>
        <dbReference type="SAM" id="MobiDB-lite"/>
    </source>
</evidence>
<evidence type="ECO:0000313" key="2">
    <source>
        <dbReference type="EMBL" id="KAK9820049.1"/>
    </source>
</evidence>
<reference evidence="2 3" key="1">
    <citation type="journal article" date="2024" name="Nat. Commun.">
        <title>Phylogenomics reveals the evolutionary origins of lichenization in chlorophyte algae.</title>
        <authorList>
            <person name="Puginier C."/>
            <person name="Libourel C."/>
            <person name="Otte J."/>
            <person name="Skaloud P."/>
            <person name="Haon M."/>
            <person name="Grisel S."/>
            <person name="Petersen M."/>
            <person name="Berrin J.G."/>
            <person name="Delaux P.M."/>
            <person name="Dal Grande F."/>
            <person name="Keller J."/>
        </authorList>
    </citation>
    <scope>NUCLEOTIDE SEQUENCE [LARGE SCALE GENOMIC DNA]</scope>
    <source>
        <strain evidence="2 3">SAG 2043</strain>
    </source>
</reference>
<protein>
    <submittedName>
        <fullName evidence="2">Uncharacterized protein</fullName>
    </submittedName>
</protein>
<keyword evidence="3" id="KW-1185">Reference proteome</keyword>
<comment type="caution">
    <text evidence="2">The sequence shown here is derived from an EMBL/GenBank/DDBJ whole genome shotgun (WGS) entry which is preliminary data.</text>
</comment>
<dbReference type="Proteomes" id="UP001489004">
    <property type="component" value="Unassembled WGS sequence"/>
</dbReference>
<accession>A0AAW1QF68</accession>
<feature type="region of interest" description="Disordered" evidence="1">
    <location>
        <begin position="1"/>
        <end position="42"/>
    </location>
</feature>
<organism evidence="2 3">
    <name type="scientific">[Myrmecia] bisecta</name>
    <dbReference type="NCBI Taxonomy" id="41462"/>
    <lineage>
        <taxon>Eukaryota</taxon>
        <taxon>Viridiplantae</taxon>
        <taxon>Chlorophyta</taxon>
        <taxon>core chlorophytes</taxon>
        <taxon>Trebouxiophyceae</taxon>
        <taxon>Trebouxiales</taxon>
        <taxon>Trebouxiaceae</taxon>
        <taxon>Myrmecia</taxon>
    </lineage>
</organism>
<evidence type="ECO:0000313" key="3">
    <source>
        <dbReference type="Proteomes" id="UP001489004"/>
    </source>
</evidence>
<dbReference type="AlphaFoldDB" id="A0AAW1QF68"/>
<proteinExistence type="predicted"/>
<name>A0AAW1QF68_9CHLO</name>